<name>A0A1E2SKK4_LEIXY</name>
<evidence type="ECO:0000313" key="2">
    <source>
        <dbReference type="Proteomes" id="UP000094426"/>
    </source>
</evidence>
<sequence>MTNRIYSQIERIDWSNLASGPYQPHEAFVPYLHIWVEPDQLVASIFTKSTFAHGVEIFEEPFSTGFISRHLRA</sequence>
<dbReference type="Proteomes" id="UP000094426">
    <property type="component" value="Unassembled WGS sequence"/>
</dbReference>
<protein>
    <submittedName>
        <fullName evidence="1">Uncharacterized protein</fullName>
    </submittedName>
</protein>
<reference evidence="1 2" key="1">
    <citation type="submission" date="2015-11" db="EMBL/GenBank/DDBJ databases">
        <authorList>
            <person name="Zhang Y."/>
            <person name="Guo Z."/>
        </authorList>
    </citation>
    <scope>NUCLEOTIDE SEQUENCE [LARGE SCALE GENOMIC DNA]</scope>
    <source>
        <strain evidence="2">gdw1</strain>
    </source>
</reference>
<organism evidence="1 2">
    <name type="scientific">Leifsonia xyli subsp. xyli</name>
    <dbReference type="NCBI Taxonomy" id="59736"/>
    <lineage>
        <taxon>Bacteria</taxon>
        <taxon>Bacillati</taxon>
        <taxon>Actinomycetota</taxon>
        <taxon>Actinomycetes</taxon>
        <taxon>Micrococcales</taxon>
        <taxon>Microbacteriaceae</taxon>
        <taxon>Leifsonia</taxon>
    </lineage>
</organism>
<comment type="caution">
    <text evidence="1">The sequence shown here is derived from an EMBL/GenBank/DDBJ whole genome shotgun (WGS) entry which is preliminary data.</text>
</comment>
<proteinExistence type="predicted"/>
<dbReference type="AlphaFoldDB" id="A0A1E2SKK4"/>
<evidence type="ECO:0000313" key="1">
    <source>
        <dbReference type="EMBL" id="ODA90289.1"/>
    </source>
</evidence>
<gene>
    <name evidence="1" type="ORF">ATY41_10300</name>
</gene>
<dbReference type="EMBL" id="LNZG01000014">
    <property type="protein sequence ID" value="ODA90289.1"/>
    <property type="molecule type" value="Genomic_DNA"/>
</dbReference>
<accession>A0A1E2SKK4</accession>